<dbReference type="EMBL" id="BSFI01000008">
    <property type="protein sequence ID" value="GLK68525.1"/>
    <property type="molecule type" value="Genomic_DNA"/>
</dbReference>
<comment type="caution">
    <text evidence="4">The sequence shown here is derived from an EMBL/GenBank/DDBJ whole genome shotgun (WGS) entry which is preliminary data.</text>
</comment>
<name>A0A9W6J3B6_9HYPH</name>
<dbReference type="InterPro" id="IPR021135">
    <property type="entry name" value="PEP_COase"/>
</dbReference>
<dbReference type="GO" id="GO:0015977">
    <property type="term" value="P:carbon fixation"/>
    <property type="evidence" value="ECO:0007669"/>
    <property type="project" value="InterPro"/>
</dbReference>
<dbReference type="SUPFAM" id="SSF51621">
    <property type="entry name" value="Phosphoenolpyruvate/pyruvate domain"/>
    <property type="match status" value="1"/>
</dbReference>
<dbReference type="Proteomes" id="UP001143372">
    <property type="component" value="Unassembled WGS sequence"/>
</dbReference>
<dbReference type="AlphaFoldDB" id="A0A9W6J3B6"/>
<evidence type="ECO:0000256" key="1">
    <source>
        <dbReference type="ARBA" id="ARBA00003670"/>
    </source>
</evidence>
<feature type="active site" evidence="3">
    <location>
        <position position="614"/>
    </location>
</feature>
<accession>A0A9W6J3B6</accession>
<evidence type="ECO:0000313" key="4">
    <source>
        <dbReference type="EMBL" id="GLK68525.1"/>
    </source>
</evidence>
<dbReference type="Gene3D" id="1.20.1440.90">
    <property type="entry name" value="Phosphoenolpyruvate/pyruvate domain"/>
    <property type="match status" value="1"/>
</dbReference>
<organism evidence="4 5">
    <name type="scientific">Hansschlegelia plantiphila</name>
    <dbReference type="NCBI Taxonomy" id="374655"/>
    <lineage>
        <taxon>Bacteria</taxon>
        <taxon>Pseudomonadati</taxon>
        <taxon>Pseudomonadota</taxon>
        <taxon>Alphaproteobacteria</taxon>
        <taxon>Hyphomicrobiales</taxon>
        <taxon>Methylopilaceae</taxon>
        <taxon>Hansschlegelia</taxon>
    </lineage>
</organism>
<evidence type="ECO:0000256" key="3">
    <source>
        <dbReference type="PROSITE-ProRule" id="PRU10112"/>
    </source>
</evidence>
<dbReference type="InterPro" id="IPR033129">
    <property type="entry name" value="PEPCASE_His_AS"/>
</dbReference>
<keyword evidence="5" id="KW-1185">Reference proteome</keyword>
<proteinExistence type="predicted"/>
<dbReference type="PROSITE" id="PS00393">
    <property type="entry name" value="PEPCASE_2"/>
    <property type="match status" value="1"/>
</dbReference>
<dbReference type="PANTHER" id="PTHR30523:SF32">
    <property type="entry name" value="PHOSPHOENOLPYRUVATE CARBOXYLASE"/>
    <property type="match status" value="1"/>
</dbReference>
<dbReference type="InterPro" id="IPR015813">
    <property type="entry name" value="Pyrv/PenolPyrv_kinase-like_dom"/>
</dbReference>
<gene>
    <name evidence="4" type="ORF">GCM10008179_21630</name>
</gene>
<comment type="function">
    <text evidence="1">Forms oxaloacetate, a four-carbon dicarboxylic acid source for the tricarboxylic acid cycle.</text>
</comment>
<protein>
    <recommendedName>
        <fullName evidence="2">Phosphoenolpyruvate carboxylase</fullName>
    </recommendedName>
</protein>
<reference evidence="4" key="2">
    <citation type="submission" date="2023-01" db="EMBL/GenBank/DDBJ databases">
        <authorList>
            <person name="Sun Q."/>
            <person name="Evtushenko L."/>
        </authorList>
    </citation>
    <scope>NUCLEOTIDE SEQUENCE</scope>
    <source>
        <strain evidence="4">VKM B-2347</strain>
    </source>
</reference>
<dbReference type="GO" id="GO:0008964">
    <property type="term" value="F:phosphoenolpyruvate carboxylase activity"/>
    <property type="evidence" value="ECO:0007669"/>
    <property type="project" value="InterPro"/>
</dbReference>
<sequence length="957" mass="107577">MLYSRDAEAQPPRPCHAVFAPGVPDKRPIEWSLAMTPIPHAAPSETDAIFAPPVITGTSGSEATDILFHSLIDVCRRHQPELEAVLRGEANISELTPELMARALQVQGIWFQLLSIAEENTAMRRRRHVERTRGRSEVKGTFSNVLAEASAAGIPANEMHNLLKEIRIRPTLTAHPTEAKRVTVLEKFRRIYLILRELELPRWTERERNALMADLRDQIELVWMTGELQLEKTTVVREVSWGLHFFDESLFETLPEVLYSLEESLAEYYPDERFEIPPFFQFGSWIGGDRDGNPFVTSAVTRTTLKRNARASMRRYRTRLNDLGRRLSLSERALTTSDGFKAELAERLAASGDGTAIAGRNPGEPYRQFLTCVLRKLDATIERNKEEPVILPGPYYTNADDLIDDLKALERGLDGAGCRSLAVNMVRPVRRMVEIFRFSTVRLDIRENSTRTTNTLREIWGVLNESEPDEAPAADSREWRDWLSAELANPRNPTRQLKGLSEDAQETLATFALVSEMRSQLDREAFGCFILSMTRSVADILGAYLLAKEAGCFLDGAGVEICQLPIVPLFETIEDLREAPAIMRELLAIPVVRRSTRWQGEVQEVMIGYSDSNKDGGYFASNWELYKAQAKLTEVGRQAGVPIAFFHGRGGSVSRGGAPTARAIAAQPPGSIRGRYRTTDQGEVVSFKYSNRGTAAYQMELTASSVFEHALMSEREVVRGQKTEFDDALEALSGASRATYSQLIGHEHLVTYFQHASPLEELALLNIGSRPARRFGARSLSDLRAIPWVFAWAQNRHIITGWYGIGSALKNFIDVRGEVGEALLRRMFEESKVLRLVLDEVEKTLQMVDLSIAREYSTLCPDKAAVEAIFPMIEAEYALTCEMALRVSRGKEIAERYPAFRERLAQRLPVINQVSREQVELLRRFRAETDTAKREEDIKPPLLLSINCIANGFGATG</sequence>
<evidence type="ECO:0000313" key="5">
    <source>
        <dbReference type="Proteomes" id="UP001143372"/>
    </source>
</evidence>
<dbReference type="GO" id="GO:0005829">
    <property type="term" value="C:cytosol"/>
    <property type="evidence" value="ECO:0007669"/>
    <property type="project" value="TreeGrafter"/>
</dbReference>
<dbReference type="PANTHER" id="PTHR30523">
    <property type="entry name" value="PHOSPHOENOLPYRUVATE CARBOXYLASE"/>
    <property type="match status" value="1"/>
</dbReference>
<dbReference type="Pfam" id="PF00311">
    <property type="entry name" value="PEPcase"/>
    <property type="match status" value="1"/>
</dbReference>
<evidence type="ECO:0000256" key="2">
    <source>
        <dbReference type="ARBA" id="ARBA00022419"/>
    </source>
</evidence>
<dbReference type="PRINTS" id="PR00150">
    <property type="entry name" value="PEPCARBXLASE"/>
</dbReference>
<dbReference type="GO" id="GO:0006099">
    <property type="term" value="P:tricarboxylic acid cycle"/>
    <property type="evidence" value="ECO:0007669"/>
    <property type="project" value="InterPro"/>
</dbReference>
<reference evidence="4" key="1">
    <citation type="journal article" date="2014" name="Int. J. Syst. Evol. Microbiol.">
        <title>Complete genome sequence of Corynebacterium casei LMG S-19264T (=DSM 44701T), isolated from a smear-ripened cheese.</title>
        <authorList>
            <consortium name="US DOE Joint Genome Institute (JGI-PGF)"/>
            <person name="Walter F."/>
            <person name="Albersmeier A."/>
            <person name="Kalinowski J."/>
            <person name="Ruckert C."/>
        </authorList>
    </citation>
    <scope>NUCLEOTIDE SEQUENCE</scope>
    <source>
        <strain evidence="4">VKM B-2347</strain>
    </source>
</reference>